<evidence type="ECO:0000256" key="9">
    <source>
        <dbReference type="ARBA" id="ARBA00048940"/>
    </source>
</evidence>
<keyword evidence="7" id="KW-0804">Transcription</keyword>
<sequence length="446" mass="50403">MNLSCHIESGAVANTLCLRTVASECKPLVLSRPRCRTLKSKHLLLLSEVRSGCIVFAVEIYVYLLFYAECVERHLFVSKADTTGLGEVRISIAGVVEEYLRHLVKIPVQSYIDGARWRIELGKEQQVENSGLGDATKPLKSRQNERGLSSVSKFDIVNTLNELSEKLWLEPGFYHSIPYYLKQKSHAQAQGHGPATIAPKVLTKVCLFTRSAESYIFPYSQKNTKKHIADGNSLFKWWIRVLSNSLDSTWKCKADIPGSDSQAVRRFLPDKENWSIGNLYVEEMPNEKAVYAIPLFPDDPKGRFLEHLIVENRYKTSTTLQFWNELGFRQEFRLGNVVGIISCSEREPQVIKEQKGENDVCISSKNYKKLMETIKGEDFSKKEDIQVLVKNTLPLIFVEAGIEVVPMTFTGTMEKTKGQAIVPVTVLAVKRKGAVNNLTGLVKRKK</sequence>
<dbReference type="PANTHER" id="PTHR31571:SF2">
    <property type="entry name" value="HISTONE ACETYLTRANSFERASE RTT109"/>
    <property type="match status" value="1"/>
</dbReference>
<dbReference type="AlphaFoldDB" id="A0A1L0C163"/>
<name>A0A1L0C163_9ASCO</name>
<dbReference type="PROSITE" id="PS51728">
    <property type="entry name" value="RTT109_HAT"/>
    <property type="match status" value="1"/>
</dbReference>
<dbReference type="GO" id="GO:0006355">
    <property type="term" value="P:regulation of DNA-templated transcription"/>
    <property type="evidence" value="ECO:0007669"/>
    <property type="project" value="InterPro"/>
</dbReference>
<keyword evidence="4" id="KW-0227">DNA damage</keyword>
<organism evidence="10 11">
    <name type="scientific">Sungouiella intermedia</name>
    <dbReference type="NCBI Taxonomy" id="45354"/>
    <lineage>
        <taxon>Eukaryota</taxon>
        <taxon>Fungi</taxon>
        <taxon>Dikarya</taxon>
        <taxon>Ascomycota</taxon>
        <taxon>Saccharomycotina</taxon>
        <taxon>Pichiomycetes</taxon>
        <taxon>Metschnikowiaceae</taxon>
        <taxon>Sungouiella</taxon>
    </lineage>
</organism>
<keyword evidence="6" id="KW-0805">Transcription regulation</keyword>
<dbReference type="InterPro" id="IPR051236">
    <property type="entry name" value="HAT_RTT109-like"/>
</dbReference>
<evidence type="ECO:0000313" key="10">
    <source>
        <dbReference type="EMBL" id="SGZ56466.1"/>
    </source>
</evidence>
<evidence type="ECO:0000313" key="11">
    <source>
        <dbReference type="Proteomes" id="UP000182259"/>
    </source>
</evidence>
<dbReference type="GO" id="GO:0005634">
    <property type="term" value="C:nucleus"/>
    <property type="evidence" value="ECO:0007669"/>
    <property type="project" value="UniProtKB-SubCell"/>
</dbReference>
<dbReference type="InterPro" id="IPR016849">
    <property type="entry name" value="Rtt109"/>
</dbReference>
<gene>
    <name evidence="10" type="ORF">SAMEA4029009_CIC11G00000001144</name>
</gene>
<dbReference type="InterPro" id="IPR013178">
    <property type="entry name" value="Histone_AcTrfase_Rtt109/CBP"/>
</dbReference>
<accession>A0A1L0C163</accession>
<comment type="subcellular location">
    <subcellularLocation>
        <location evidence="1">Nucleus</location>
    </subcellularLocation>
</comment>
<comment type="catalytic activity">
    <reaction evidence="9">
        <text>L-lysyl-[histone] + acetyl-CoA = N(6)-acetyl-L-lysyl-[histone] + CoA + H(+)</text>
        <dbReference type="Rhea" id="RHEA:21992"/>
        <dbReference type="Rhea" id="RHEA-COMP:9845"/>
        <dbReference type="Rhea" id="RHEA-COMP:11338"/>
        <dbReference type="ChEBI" id="CHEBI:15378"/>
        <dbReference type="ChEBI" id="CHEBI:29969"/>
        <dbReference type="ChEBI" id="CHEBI:57287"/>
        <dbReference type="ChEBI" id="CHEBI:57288"/>
        <dbReference type="ChEBI" id="CHEBI:61930"/>
        <dbReference type="EC" id="2.3.1.48"/>
    </reaction>
    <physiologicalReaction direction="left-to-right" evidence="9">
        <dbReference type="Rhea" id="RHEA:21993"/>
    </physiologicalReaction>
</comment>
<dbReference type="SMART" id="SM01250">
    <property type="entry name" value="KAT11"/>
    <property type="match status" value="1"/>
</dbReference>
<dbReference type="Pfam" id="PF08214">
    <property type="entry name" value="HAT_KAT11"/>
    <property type="match status" value="1"/>
</dbReference>
<dbReference type="EC" id="2.3.1.48" evidence="2"/>
<reference evidence="10 11" key="1">
    <citation type="submission" date="2016-10" db="EMBL/GenBank/DDBJ databases">
        <authorList>
            <person name="de Groot N.N."/>
        </authorList>
    </citation>
    <scope>NUCLEOTIDE SEQUENCE [LARGE SCALE GENOMIC DNA]</scope>
    <source>
        <strain evidence="10 11">PYCC 4715</strain>
    </source>
</reference>
<proteinExistence type="predicted"/>
<dbReference type="GO" id="GO:0032931">
    <property type="term" value="F:histone H3K56 acetyltransferase activity"/>
    <property type="evidence" value="ECO:0007669"/>
    <property type="project" value="TreeGrafter"/>
</dbReference>
<evidence type="ECO:0000256" key="5">
    <source>
        <dbReference type="ARBA" id="ARBA00022990"/>
    </source>
</evidence>
<evidence type="ECO:0000256" key="2">
    <source>
        <dbReference type="ARBA" id="ARBA00013184"/>
    </source>
</evidence>
<evidence type="ECO:0000256" key="4">
    <source>
        <dbReference type="ARBA" id="ARBA00022763"/>
    </source>
</evidence>
<dbReference type="PANTHER" id="PTHR31571">
    <property type="entry name" value="ALTERED INHERITANCE OF MITOCHONDRIA PROTEIN 6"/>
    <property type="match status" value="1"/>
</dbReference>
<dbReference type="GO" id="GO:0006974">
    <property type="term" value="P:DNA damage response"/>
    <property type="evidence" value="ECO:0007669"/>
    <property type="project" value="UniProtKB-KW"/>
</dbReference>
<evidence type="ECO:0000256" key="7">
    <source>
        <dbReference type="ARBA" id="ARBA00023163"/>
    </source>
</evidence>
<protein>
    <recommendedName>
        <fullName evidence="2">histone acetyltransferase</fullName>
        <ecNumber evidence="2">2.3.1.48</ecNumber>
    </recommendedName>
</protein>
<dbReference type="EMBL" id="LT635767">
    <property type="protein sequence ID" value="SGZ56466.1"/>
    <property type="molecule type" value="Genomic_DNA"/>
</dbReference>
<keyword evidence="3" id="KW-0808">Transferase</keyword>
<evidence type="ECO:0000256" key="8">
    <source>
        <dbReference type="ARBA" id="ARBA00023242"/>
    </source>
</evidence>
<keyword evidence="5" id="KW-0007">Acetylation</keyword>
<evidence type="ECO:0000256" key="3">
    <source>
        <dbReference type="ARBA" id="ARBA00022679"/>
    </source>
</evidence>
<evidence type="ECO:0000256" key="6">
    <source>
        <dbReference type="ARBA" id="ARBA00023015"/>
    </source>
</evidence>
<dbReference type="Proteomes" id="UP000182259">
    <property type="component" value="Chromosome IV"/>
</dbReference>
<evidence type="ECO:0000256" key="1">
    <source>
        <dbReference type="ARBA" id="ARBA00004123"/>
    </source>
</evidence>
<keyword evidence="8" id="KW-0539">Nucleus</keyword>